<dbReference type="Proteomes" id="UP001314170">
    <property type="component" value="Unassembled WGS sequence"/>
</dbReference>
<keyword evidence="2" id="KW-1185">Reference proteome</keyword>
<evidence type="ECO:0000313" key="2">
    <source>
        <dbReference type="Proteomes" id="UP001314170"/>
    </source>
</evidence>
<evidence type="ECO:0000313" key="1">
    <source>
        <dbReference type="EMBL" id="CAK7346652.1"/>
    </source>
</evidence>
<name>A0AAV1S6X6_9ROSI</name>
<organism evidence="1 2">
    <name type="scientific">Dovyalis caffra</name>
    <dbReference type="NCBI Taxonomy" id="77055"/>
    <lineage>
        <taxon>Eukaryota</taxon>
        <taxon>Viridiplantae</taxon>
        <taxon>Streptophyta</taxon>
        <taxon>Embryophyta</taxon>
        <taxon>Tracheophyta</taxon>
        <taxon>Spermatophyta</taxon>
        <taxon>Magnoliopsida</taxon>
        <taxon>eudicotyledons</taxon>
        <taxon>Gunneridae</taxon>
        <taxon>Pentapetalae</taxon>
        <taxon>rosids</taxon>
        <taxon>fabids</taxon>
        <taxon>Malpighiales</taxon>
        <taxon>Salicaceae</taxon>
        <taxon>Flacourtieae</taxon>
        <taxon>Dovyalis</taxon>
    </lineage>
</organism>
<reference evidence="1 2" key="1">
    <citation type="submission" date="2024-01" db="EMBL/GenBank/DDBJ databases">
        <authorList>
            <person name="Waweru B."/>
        </authorList>
    </citation>
    <scope>NUCLEOTIDE SEQUENCE [LARGE SCALE GENOMIC DNA]</scope>
</reference>
<protein>
    <submittedName>
        <fullName evidence="1">Uncharacterized protein</fullName>
    </submittedName>
</protein>
<sequence>MAKKQALTSSASFVRLFSDKMEEEDQAQPRKGHLPFLVREGLLHEIIGKALTESREPVSLTIE</sequence>
<accession>A0AAV1S6X6</accession>
<proteinExistence type="predicted"/>
<dbReference type="EMBL" id="CAWUPB010001173">
    <property type="protein sequence ID" value="CAK7346652.1"/>
    <property type="molecule type" value="Genomic_DNA"/>
</dbReference>
<dbReference type="AlphaFoldDB" id="A0AAV1S6X6"/>
<comment type="caution">
    <text evidence="1">The sequence shown here is derived from an EMBL/GenBank/DDBJ whole genome shotgun (WGS) entry which is preliminary data.</text>
</comment>
<gene>
    <name evidence="1" type="ORF">DCAF_LOCUS19329</name>
</gene>